<gene>
    <name evidence="2" type="ORF">AURANDRAFT_60012</name>
</gene>
<dbReference type="OMA" id="IRIWHDQ"/>
<name>F0Y5P1_AURAN</name>
<dbReference type="KEGG" id="aaf:AURANDRAFT_60012"/>
<dbReference type="EMBL" id="GL833125">
    <property type="protein sequence ID" value="EGB09766.1"/>
    <property type="molecule type" value="Genomic_DNA"/>
</dbReference>
<dbReference type="eggNOG" id="ENOG502S22Y">
    <property type="taxonomic scope" value="Eukaryota"/>
</dbReference>
<accession>F0Y5P1</accession>
<dbReference type="PANTHER" id="PTHR20883">
    <property type="entry name" value="PHYTANOYL-COA DIOXYGENASE DOMAIN CONTAINING 1"/>
    <property type="match status" value="1"/>
</dbReference>
<dbReference type="Pfam" id="PF05721">
    <property type="entry name" value="PhyH"/>
    <property type="match status" value="1"/>
</dbReference>
<sequence>MELLKLIIFAAPARARGGPDAVRARGFPGPPPRALPRALRARGGSETTLQRGGPAWTEAQRAAFEADGFVLQPDVLSEEECAALRATYDGLFRGEFDTKIYPDEWHWREGISRPEAFREIVNAWKSSDAVARVALDETIGRRCAELMGWGGARLAQDDVLWKPPGAEGVAHHRDAPYISANFVPEERNSVTVWIALDDADEATGVVEYAPGSHAWADGGAAGVAAASFHDGRGQSPMRAVARAAGVDEAVEVRRCVVPAGSAVFHHQDVWHGSGENGTPDRPRRALGLHYVRDDVRFRPKPDYIYGRYDLGDGVVHDAFFPRVWSAAGAERRAADRRLGDAR</sequence>
<evidence type="ECO:0000256" key="1">
    <source>
        <dbReference type="ARBA" id="ARBA00001962"/>
    </source>
</evidence>
<evidence type="ECO:0000313" key="2">
    <source>
        <dbReference type="EMBL" id="EGB09766.1"/>
    </source>
</evidence>
<dbReference type="GeneID" id="20222908"/>
<dbReference type="Gene3D" id="2.60.120.620">
    <property type="entry name" value="q2cbj1_9rhob like domain"/>
    <property type="match status" value="1"/>
</dbReference>
<organism evidence="3">
    <name type="scientific">Aureococcus anophagefferens</name>
    <name type="common">Harmful bloom alga</name>
    <dbReference type="NCBI Taxonomy" id="44056"/>
    <lineage>
        <taxon>Eukaryota</taxon>
        <taxon>Sar</taxon>
        <taxon>Stramenopiles</taxon>
        <taxon>Ochrophyta</taxon>
        <taxon>Pelagophyceae</taxon>
        <taxon>Pelagomonadales</taxon>
        <taxon>Pelagomonadaceae</taxon>
        <taxon>Aureococcus</taxon>
    </lineage>
</organism>
<dbReference type="InterPro" id="IPR008775">
    <property type="entry name" value="Phytyl_CoA_dOase-like"/>
</dbReference>
<keyword evidence="3" id="KW-1185">Reference proteome</keyword>
<evidence type="ECO:0000313" key="3">
    <source>
        <dbReference type="Proteomes" id="UP000002729"/>
    </source>
</evidence>
<reference evidence="2 3" key="1">
    <citation type="journal article" date="2011" name="Proc. Natl. Acad. Sci. U.S.A.">
        <title>Niche of harmful alga Aureococcus anophagefferens revealed through ecogenomics.</title>
        <authorList>
            <person name="Gobler C.J."/>
            <person name="Berry D.L."/>
            <person name="Dyhrman S.T."/>
            <person name="Wilhelm S.W."/>
            <person name="Salamov A."/>
            <person name="Lobanov A.V."/>
            <person name="Zhang Y."/>
            <person name="Collier J.L."/>
            <person name="Wurch L.L."/>
            <person name="Kustka A.B."/>
            <person name="Dill B.D."/>
            <person name="Shah M."/>
            <person name="VerBerkmoes N.C."/>
            <person name="Kuo A."/>
            <person name="Terry A."/>
            <person name="Pangilinan J."/>
            <person name="Lindquist E.A."/>
            <person name="Lucas S."/>
            <person name="Paulsen I.T."/>
            <person name="Hattenrath-Lehmann T.K."/>
            <person name="Talmage S.C."/>
            <person name="Walker E.A."/>
            <person name="Koch F."/>
            <person name="Burson A.M."/>
            <person name="Marcoval M.A."/>
            <person name="Tang Y.Z."/>
            <person name="Lecleir G.R."/>
            <person name="Coyne K.J."/>
            <person name="Berg G.M."/>
            <person name="Bertrand E.M."/>
            <person name="Saito M.A."/>
            <person name="Gladyshev V.N."/>
            <person name="Grigoriev I.V."/>
        </authorList>
    </citation>
    <scope>NUCLEOTIDE SEQUENCE [LARGE SCALE GENOMIC DNA]</scope>
    <source>
        <strain evidence="3">CCMP 1984</strain>
    </source>
</reference>
<comment type="cofactor">
    <cofactor evidence="1">
        <name>Fe cation</name>
        <dbReference type="ChEBI" id="CHEBI:24875"/>
    </cofactor>
</comment>
<protein>
    <recommendedName>
        <fullName evidence="4">Phytanoyl-CoA dioxygenase</fullName>
    </recommendedName>
</protein>
<dbReference type="OrthoDB" id="445007at2759"/>
<dbReference type="RefSeq" id="XP_009035804.1">
    <property type="nucleotide sequence ID" value="XM_009037556.1"/>
</dbReference>
<dbReference type="InParanoid" id="F0Y5P1"/>
<proteinExistence type="predicted"/>
<dbReference type="SUPFAM" id="SSF51197">
    <property type="entry name" value="Clavaminate synthase-like"/>
    <property type="match status" value="1"/>
</dbReference>
<dbReference type="AlphaFoldDB" id="F0Y5P1"/>
<dbReference type="PANTHER" id="PTHR20883:SF46">
    <property type="entry name" value="PHYTANOYL-COA HYDROXYLASE"/>
    <property type="match status" value="1"/>
</dbReference>
<dbReference type="Proteomes" id="UP000002729">
    <property type="component" value="Unassembled WGS sequence"/>
</dbReference>
<evidence type="ECO:0008006" key="4">
    <source>
        <dbReference type="Google" id="ProtNLM"/>
    </source>
</evidence>